<comment type="caution">
    <text evidence="4">The sequence shown here is derived from an EMBL/GenBank/DDBJ whole genome shotgun (WGS) entry which is preliminary data.</text>
</comment>
<accession>A0A423CZP2</accession>
<dbReference type="AlphaFoldDB" id="A0A423CZP2"/>
<evidence type="ECO:0000313" key="4">
    <source>
        <dbReference type="EMBL" id="ROL64769.1"/>
    </source>
</evidence>
<evidence type="ECO:0000256" key="2">
    <source>
        <dbReference type="ARBA" id="ARBA00023002"/>
    </source>
</evidence>
<keyword evidence="1" id="KW-0285">Flavoprotein</keyword>
<dbReference type="EMBL" id="MOAM01000035">
    <property type="protein sequence ID" value="ROL64769.1"/>
    <property type="molecule type" value="Genomic_DNA"/>
</dbReference>
<name>A0A423CZP2_9PSED</name>
<dbReference type="GO" id="GO:0016491">
    <property type="term" value="F:oxidoreductase activity"/>
    <property type="evidence" value="ECO:0007669"/>
    <property type="project" value="UniProtKB-KW"/>
</dbReference>
<keyword evidence="2" id="KW-0560">Oxidoreductase</keyword>
<feature type="domain" description="FAD-dependent oxidoreductase 2 FAD-binding" evidence="3">
    <location>
        <begin position="59"/>
        <end position="89"/>
    </location>
</feature>
<keyword evidence="5" id="KW-1185">Reference proteome</keyword>
<organism evidence="4 5">
    <name type="scientific">Pseudomonas vranovensis</name>
    <dbReference type="NCBI Taxonomy" id="321661"/>
    <lineage>
        <taxon>Bacteria</taxon>
        <taxon>Pseudomonadati</taxon>
        <taxon>Pseudomonadota</taxon>
        <taxon>Gammaproteobacteria</taxon>
        <taxon>Pseudomonadales</taxon>
        <taxon>Pseudomonadaceae</taxon>
        <taxon>Pseudomonas</taxon>
    </lineage>
</organism>
<dbReference type="Pfam" id="PF00890">
    <property type="entry name" value="FAD_binding_2"/>
    <property type="match status" value="1"/>
</dbReference>
<dbReference type="SUPFAM" id="SSF51905">
    <property type="entry name" value="FAD/NAD(P)-binding domain"/>
    <property type="match status" value="1"/>
</dbReference>
<dbReference type="Proteomes" id="UP000285286">
    <property type="component" value="Unassembled WGS sequence"/>
</dbReference>
<reference evidence="4 5" key="1">
    <citation type="submission" date="2016-10" db="EMBL/GenBank/DDBJ databases">
        <title>Comparative genome analysis of multiple Pseudomonas spp. focuses on biocontrol and plant growth promoting traits.</title>
        <authorList>
            <person name="Tao X.-Y."/>
            <person name="Taylor C.G."/>
        </authorList>
    </citation>
    <scope>NUCLEOTIDE SEQUENCE [LARGE SCALE GENOMIC DNA]</scope>
    <source>
        <strain evidence="4 5">15D11</strain>
    </source>
</reference>
<gene>
    <name evidence="4" type="ORF">BHU25_23110</name>
</gene>
<evidence type="ECO:0000259" key="3">
    <source>
        <dbReference type="Pfam" id="PF00890"/>
    </source>
</evidence>
<dbReference type="RefSeq" id="WP_123567612.1">
    <property type="nucleotide sequence ID" value="NZ_MOAM01000035.1"/>
</dbReference>
<dbReference type="InterPro" id="IPR003953">
    <property type="entry name" value="FAD-dep_OxRdtase_2_FAD-bd"/>
</dbReference>
<sequence>MASPSIKVVDSLSLLSLKVAPNVFDLSSGMHHVSIRDQIVRAQLLVRDLLHADHELKELVIIGAGVAGMSAALTACELGIAKVVVLEASGEPFSLFKGLHTRHVGPFMYEWPSPFFNDQSYPAHKRTGWAASARSPLTWKADQPCSADQLATLLSESLQQRLSEVPATLMIGRRVARQWIKDEIEAFVAAETARHGALLGGNRLPPAHRIDLRKVKVWSDSPTRAMTVTPQYILLAAGMGKEDLQLVKTDARGRAYGGANPLCPPFWGADQLLDGASRDASTAVFGGGDGALQDVLRALTGRAHPLELLRELEAKPAVKRALRGKMDELLSLDRQARQLATWTSRSQHDYQQLDRACIRIARKLAKCRQMVRQIWLLIRRGRGCVTLVVMEAHFGKSYLLNRFLMHLFWACVRQKPASWSGRMGLDIRFRHRACNYTATSLGHCVQVLDVEAKTTTWLQADLVAVRYGINPESVPGLQLIQLGQQYSEHRTTLARVELPFVFETRS</sequence>
<proteinExistence type="predicted"/>
<dbReference type="InterPro" id="IPR036188">
    <property type="entry name" value="FAD/NAD-bd_sf"/>
</dbReference>
<evidence type="ECO:0000256" key="1">
    <source>
        <dbReference type="ARBA" id="ARBA00022630"/>
    </source>
</evidence>
<dbReference type="Gene3D" id="3.50.50.60">
    <property type="entry name" value="FAD/NAD(P)-binding domain"/>
    <property type="match status" value="1"/>
</dbReference>
<protein>
    <recommendedName>
        <fullName evidence="3">FAD-dependent oxidoreductase 2 FAD-binding domain-containing protein</fullName>
    </recommendedName>
</protein>
<evidence type="ECO:0000313" key="5">
    <source>
        <dbReference type="Proteomes" id="UP000285286"/>
    </source>
</evidence>